<evidence type="ECO:0000313" key="3">
    <source>
        <dbReference type="Proteomes" id="UP001185069"/>
    </source>
</evidence>
<dbReference type="Proteomes" id="UP001185069">
    <property type="component" value="Unassembled WGS sequence"/>
</dbReference>
<dbReference type="InterPro" id="IPR002938">
    <property type="entry name" value="FAD-bd"/>
</dbReference>
<feature type="domain" description="FAD-binding" evidence="1">
    <location>
        <begin position="13"/>
        <end position="45"/>
    </location>
</feature>
<reference evidence="2 3" key="1">
    <citation type="submission" date="2023-07" db="EMBL/GenBank/DDBJ databases">
        <title>Sequencing the genomes of 1000 actinobacteria strains.</title>
        <authorList>
            <person name="Klenk H.-P."/>
        </authorList>
    </citation>
    <scope>NUCLEOTIDE SEQUENCE [LARGE SCALE GENOMIC DNA]</scope>
    <source>
        <strain evidence="2 3">DSM 14555</strain>
    </source>
</reference>
<dbReference type="InterPro" id="IPR036188">
    <property type="entry name" value="FAD/NAD-bd_sf"/>
</dbReference>
<evidence type="ECO:0000259" key="1">
    <source>
        <dbReference type="Pfam" id="PF01494"/>
    </source>
</evidence>
<organism evidence="2 3">
    <name type="scientific">Arthrobacter russicus</name>
    <dbReference type="NCBI Taxonomy" id="172040"/>
    <lineage>
        <taxon>Bacteria</taxon>
        <taxon>Bacillati</taxon>
        <taxon>Actinomycetota</taxon>
        <taxon>Actinomycetes</taxon>
        <taxon>Micrococcales</taxon>
        <taxon>Micrococcaceae</taxon>
        <taxon>Arthrobacter</taxon>
    </lineage>
</organism>
<evidence type="ECO:0000313" key="2">
    <source>
        <dbReference type="EMBL" id="MDR6269525.1"/>
    </source>
</evidence>
<dbReference type="Pfam" id="PF01494">
    <property type="entry name" value="FAD_binding_3"/>
    <property type="match status" value="1"/>
</dbReference>
<name>A0ABU1JAS8_9MICC</name>
<proteinExistence type="predicted"/>
<dbReference type="RefSeq" id="WP_309797906.1">
    <property type="nucleotide sequence ID" value="NZ_BAAAHY010000005.1"/>
</dbReference>
<sequence>MTLAPAAGGTERTTTVVIGSGLSGLAVASELSRQGVDSIVVDSLELFGAAPAAGASRLTEPGTLIERSEILRVLRHYASNHSLDIRASSKATGLRITAGAASAGDPQPQQWLVSTSDGVLLADNIVLTRCAQGQLRRFFASLGIAIGRDLTSAMRALGIYLVGIGDAVAPSTREILRQAKTVSEAICVSRQPRSAGLTAIG</sequence>
<comment type="caution">
    <text evidence="2">The sequence shown here is derived from an EMBL/GenBank/DDBJ whole genome shotgun (WGS) entry which is preliminary data.</text>
</comment>
<dbReference type="EMBL" id="JAVDQF010000001">
    <property type="protein sequence ID" value="MDR6269525.1"/>
    <property type="molecule type" value="Genomic_DNA"/>
</dbReference>
<accession>A0ABU1JAS8</accession>
<keyword evidence="3" id="KW-1185">Reference proteome</keyword>
<dbReference type="SUPFAM" id="SSF51905">
    <property type="entry name" value="FAD/NAD(P)-binding domain"/>
    <property type="match status" value="1"/>
</dbReference>
<gene>
    <name evidence="2" type="ORF">JOE69_001763</name>
</gene>
<protein>
    <submittedName>
        <fullName evidence="2">Glycine/D-amino acid oxidase-like deaminating enzyme</fullName>
    </submittedName>
</protein>
<dbReference type="Gene3D" id="3.50.50.60">
    <property type="entry name" value="FAD/NAD(P)-binding domain"/>
    <property type="match status" value="1"/>
</dbReference>